<organism evidence="2 3">
    <name type="scientific">Temnothorax longispinosus</name>
    <dbReference type="NCBI Taxonomy" id="300112"/>
    <lineage>
        <taxon>Eukaryota</taxon>
        <taxon>Metazoa</taxon>
        <taxon>Ecdysozoa</taxon>
        <taxon>Arthropoda</taxon>
        <taxon>Hexapoda</taxon>
        <taxon>Insecta</taxon>
        <taxon>Pterygota</taxon>
        <taxon>Neoptera</taxon>
        <taxon>Endopterygota</taxon>
        <taxon>Hymenoptera</taxon>
        <taxon>Apocrita</taxon>
        <taxon>Aculeata</taxon>
        <taxon>Formicoidea</taxon>
        <taxon>Formicidae</taxon>
        <taxon>Myrmicinae</taxon>
        <taxon>Temnothorax</taxon>
    </lineage>
</organism>
<accession>A0A4V3SBI9</accession>
<keyword evidence="3" id="KW-1185">Reference proteome</keyword>
<evidence type="ECO:0000256" key="1">
    <source>
        <dbReference type="SAM" id="SignalP"/>
    </source>
</evidence>
<dbReference type="PROSITE" id="PS51257">
    <property type="entry name" value="PROKAR_LIPOPROTEIN"/>
    <property type="match status" value="1"/>
</dbReference>
<dbReference type="Pfam" id="PF03392">
    <property type="entry name" value="OS-D"/>
    <property type="match status" value="1"/>
</dbReference>
<comment type="caution">
    <text evidence="2">The sequence shown here is derived from an EMBL/GenBank/DDBJ whole genome shotgun (WGS) entry which is preliminary data.</text>
</comment>
<dbReference type="EMBL" id="QBLH01001104">
    <property type="protein sequence ID" value="TGZ53084.1"/>
    <property type="molecule type" value="Genomic_DNA"/>
</dbReference>
<feature type="chain" id="PRO_5020196224" evidence="1">
    <location>
        <begin position="21"/>
        <end position="118"/>
    </location>
</feature>
<gene>
    <name evidence="2" type="ORF">DBV15_12798</name>
</gene>
<dbReference type="Proteomes" id="UP000310200">
    <property type="component" value="Unassembled WGS sequence"/>
</dbReference>
<dbReference type="SUPFAM" id="SSF100910">
    <property type="entry name" value="Chemosensory protein Csp2"/>
    <property type="match status" value="1"/>
</dbReference>
<proteinExistence type="predicted"/>
<dbReference type="InterPro" id="IPR005055">
    <property type="entry name" value="A10/PebIII"/>
</dbReference>
<name>A0A4V3SBI9_9HYME</name>
<protein>
    <submittedName>
        <fullName evidence="2">Putative odorant-binding protein A10</fullName>
    </submittedName>
</protein>
<dbReference type="AlphaFoldDB" id="A0A4V3SBI9"/>
<evidence type="ECO:0000313" key="2">
    <source>
        <dbReference type="EMBL" id="TGZ53084.1"/>
    </source>
</evidence>
<dbReference type="Gene3D" id="1.10.2080.10">
    <property type="entry name" value="Insect odorant-binding protein A10/Ejaculatory bulb-specific protein 3"/>
    <property type="match status" value="1"/>
</dbReference>
<dbReference type="PANTHER" id="PTHR11257:SF12">
    <property type="entry name" value="EJACULATORY BULB-SPECIFIC PROTEIN 3-RELATED"/>
    <property type="match status" value="1"/>
</dbReference>
<sequence>MARLSFIVTMIAVALACVFAEEKYSDRYDDIDLNGILSNEKLRMQYYNCFMDTAPCKTADAKFFKGVIGEAMQTQCRRCTEKQKVLLDHMADWYTTNKPDEWDAFVKKTVEDARKKNG</sequence>
<reference evidence="2 3" key="1">
    <citation type="journal article" date="2019" name="Philos. Trans. R. Soc. Lond., B, Biol. Sci.">
        <title>Ant behaviour and brain gene expression of defending hosts depend on the ecological success of the intruding social parasite.</title>
        <authorList>
            <person name="Kaur R."/>
            <person name="Stoldt M."/>
            <person name="Jongepier E."/>
            <person name="Feldmeyer B."/>
            <person name="Menzel F."/>
            <person name="Bornberg-Bauer E."/>
            <person name="Foitzik S."/>
        </authorList>
    </citation>
    <scope>NUCLEOTIDE SEQUENCE [LARGE SCALE GENOMIC DNA]</scope>
    <source>
        <tissue evidence="2">Whole body</tissue>
    </source>
</reference>
<dbReference type="InterPro" id="IPR036682">
    <property type="entry name" value="OS_D_A10/PebIII_sf"/>
</dbReference>
<feature type="signal peptide" evidence="1">
    <location>
        <begin position="1"/>
        <end position="20"/>
    </location>
</feature>
<keyword evidence="1" id="KW-0732">Signal</keyword>
<evidence type="ECO:0000313" key="3">
    <source>
        <dbReference type="Proteomes" id="UP000310200"/>
    </source>
</evidence>
<dbReference type="PANTHER" id="PTHR11257">
    <property type="entry name" value="CHEMOSENSORY PROTEIN-RELATED"/>
    <property type="match status" value="1"/>
</dbReference>